<name>A0A7C9N1Z7_9ACTN</name>
<dbReference type="EMBL" id="WXEW01000003">
    <property type="protein sequence ID" value="NAS21974.1"/>
    <property type="molecule type" value="Genomic_DNA"/>
</dbReference>
<accession>A0A7C9N1Z7</accession>
<organism evidence="1 2">
    <name type="scientific">Herbidospora solisilvae</name>
    <dbReference type="NCBI Taxonomy" id="2696284"/>
    <lineage>
        <taxon>Bacteria</taxon>
        <taxon>Bacillati</taxon>
        <taxon>Actinomycetota</taxon>
        <taxon>Actinomycetes</taxon>
        <taxon>Streptosporangiales</taxon>
        <taxon>Streptosporangiaceae</taxon>
        <taxon>Herbidospora</taxon>
    </lineage>
</organism>
<sequence>MGSGQARLDEIACIEFHGKVPSKIAAYATATQLFAHDLARELDAAANAAENAMRQLKGHPLLMGVDVRARAWRVARELNEARELVLGISAEAVKFNVQFRQEFLEALEALAKRERRDTKPKDYKGKVDL</sequence>
<gene>
    <name evidence="1" type="ORF">GT755_09785</name>
</gene>
<reference evidence="1 2" key="1">
    <citation type="submission" date="2020-01" db="EMBL/GenBank/DDBJ databases">
        <title>Herbidospora sp. NEAU-GS84 nov., a novel actinomycete isolated from soil.</title>
        <authorList>
            <person name="Han L."/>
        </authorList>
    </citation>
    <scope>NUCLEOTIDE SEQUENCE [LARGE SCALE GENOMIC DNA]</scope>
    <source>
        <strain evidence="1 2">NEAU-GS84</strain>
    </source>
</reference>
<dbReference type="RefSeq" id="WP_161479422.1">
    <property type="nucleotide sequence ID" value="NZ_WXEW01000003.1"/>
</dbReference>
<proteinExistence type="predicted"/>
<comment type="caution">
    <text evidence="1">The sequence shown here is derived from an EMBL/GenBank/DDBJ whole genome shotgun (WGS) entry which is preliminary data.</text>
</comment>
<evidence type="ECO:0000313" key="2">
    <source>
        <dbReference type="Proteomes" id="UP000479526"/>
    </source>
</evidence>
<protein>
    <submittedName>
        <fullName evidence="1">Uncharacterized protein</fullName>
    </submittedName>
</protein>
<dbReference type="AlphaFoldDB" id="A0A7C9N1Z7"/>
<dbReference type="Proteomes" id="UP000479526">
    <property type="component" value="Unassembled WGS sequence"/>
</dbReference>
<evidence type="ECO:0000313" key="1">
    <source>
        <dbReference type="EMBL" id="NAS21974.1"/>
    </source>
</evidence>
<keyword evidence="2" id="KW-1185">Reference proteome</keyword>